<dbReference type="AlphaFoldDB" id="T1CSH6"/>
<protein>
    <submittedName>
        <fullName evidence="1">Uncharacterized protein</fullName>
    </submittedName>
</protein>
<comment type="caution">
    <text evidence="1">The sequence shown here is derived from an EMBL/GenBank/DDBJ whole genome shotgun (WGS) entry which is preliminary data.</text>
</comment>
<name>T1CSH6_9HELI</name>
<evidence type="ECO:0000313" key="2">
    <source>
        <dbReference type="Proteomes" id="UP000018143"/>
    </source>
</evidence>
<accession>T1CSH6</accession>
<reference evidence="1 2" key="1">
    <citation type="journal article" date="2013" name="Genome Announc.">
        <title>Draft Genome Sequence of Helicobacter fennelliae Strain MRY12-0050, Isolated from a Bacteremia Patient.</title>
        <authorList>
            <person name="Rimbara E."/>
            <person name="Matsui M."/>
            <person name="Mori S."/>
            <person name="Suzuki S."/>
            <person name="Suzuki M."/>
            <person name="Kim H."/>
            <person name="Sekizuka T."/>
            <person name="Kuroda M."/>
            <person name="Shibayama K."/>
        </authorList>
    </citation>
    <scope>NUCLEOTIDE SEQUENCE [LARGE SCALE GENOMIC DNA]</scope>
    <source>
        <strain evidence="1 2">MRY12-0050</strain>
    </source>
</reference>
<sequence length="37" mass="4676">MRKIYTQYIKQFITFHRPSKRIKIEYGIFNLDFAFFN</sequence>
<organism evidence="1 2">
    <name type="scientific">Helicobacter fennelliae MRY12-0050</name>
    <dbReference type="NCBI Taxonomy" id="1325130"/>
    <lineage>
        <taxon>Bacteria</taxon>
        <taxon>Pseudomonadati</taxon>
        <taxon>Campylobacterota</taxon>
        <taxon>Epsilonproteobacteria</taxon>
        <taxon>Campylobacterales</taxon>
        <taxon>Helicobacteraceae</taxon>
        <taxon>Helicobacter</taxon>
    </lineage>
</organism>
<dbReference type="EMBL" id="BASD01000026">
    <property type="protein sequence ID" value="GAD19749.1"/>
    <property type="molecule type" value="Genomic_DNA"/>
</dbReference>
<proteinExistence type="predicted"/>
<dbReference type="Proteomes" id="UP000018143">
    <property type="component" value="Unassembled WGS sequence"/>
</dbReference>
<keyword evidence="2" id="KW-1185">Reference proteome</keyword>
<dbReference type="STRING" id="1325130.HFN_0989"/>
<evidence type="ECO:0000313" key="1">
    <source>
        <dbReference type="EMBL" id="GAD19749.1"/>
    </source>
</evidence>
<gene>
    <name evidence="1" type="ORF">HFN_0989</name>
</gene>